<dbReference type="GO" id="GO:0003677">
    <property type="term" value="F:DNA binding"/>
    <property type="evidence" value="ECO:0007669"/>
    <property type="project" value="InterPro"/>
</dbReference>
<keyword evidence="8" id="KW-0540">Nuclease</keyword>
<dbReference type="Pfam" id="PF00730">
    <property type="entry name" value="HhH-GPD"/>
    <property type="match status" value="1"/>
</dbReference>
<comment type="similarity">
    <text evidence="1">Belongs to the Nth/MutY family.</text>
</comment>
<dbReference type="SUPFAM" id="SSF48150">
    <property type="entry name" value="DNA-glycosylase"/>
    <property type="match status" value="1"/>
</dbReference>
<dbReference type="GO" id="GO:0003906">
    <property type="term" value="F:DNA-(apurinic or apyrimidinic site) endonuclease activity"/>
    <property type="evidence" value="ECO:0007669"/>
    <property type="project" value="TreeGrafter"/>
</dbReference>
<evidence type="ECO:0000313" key="8">
    <source>
        <dbReference type="EMBL" id="KAF4689417.1"/>
    </source>
</evidence>
<feature type="compositionally biased region" description="Basic and acidic residues" evidence="6">
    <location>
        <begin position="22"/>
        <end position="41"/>
    </location>
</feature>
<keyword evidence="8" id="KW-0255">Endonuclease</keyword>
<dbReference type="GO" id="GO:0006289">
    <property type="term" value="P:nucleotide-excision repair"/>
    <property type="evidence" value="ECO:0007669"/>
    <property type="project" value="TreeGrafter"/>
</dbReference>
<keyword evidence="3" id="KW-0378">Hydrolase</keyword>
<dbReference type="GO" id="GO:0000703">
    <property type="term" value="F:oxidized pyrimidine nucleobase lesion DNA N-glycosylase activity"/>
    <property type="evidence" value="ECO:0007669"/>
    <property type="project" value="TreeGrafter"/>
</dbReference>
<dbReference type="InterPro" id="IPR003265">
    <property type="entry name" value="HhH-GPD_domain"/>
</dbReference>
<evidence type="ECO:0000256" key="3">
    <source>
        <dbReference type="ARBA" id="ARBA00022801"/>
    </source>
</evidence>
<evidence type="ECO:0000256" key="1">
    <source>
        <dbReference type="ARBA" id="ARBA00008343"/>
    </source>
</evidence>
<keyword evidence="4" id="KW-0234">DNA repair</keyword>
<evidence type="ECO:0000259" key="7">
    <source>
        <dbReference type="SMART" id="SM00478"/>
    </source>
</evidence>
<keyword evidence="5" id="KW-0326">Glycosidase</keyword>
<dbReference type="PANTHER" id="PTHR43286">
    <property type="entry name" value="ENDONUCLEASE III-LIKE PROTEIN 1"/>
    <property type="match status" value="1"/>
</dbReference>
<dbReference type="Pfam" id="PF00633">
    <property type="entry name" value="HHH"/>
    <property type="match status" value="1"/>
</dbReference>
<dbReference type="InterPro" id="IPR000445">
    <property type="entry name" value="HhH_motif"/>
</dbReference>
<dbReference type="CDD" id="cd00056">
    <property type="entry name" value="ENDO3c"/>
    <property type="match status" value="1"/>
</dbReference>
<dbReference type="Proteomes" id="UP000541610">
    <property type="component" value="Unassembled WGS sequence"/>
</dbReference>
<comment type="caution">
    <text evidence="8">The sequence shown here is derived from an EMBL/GenBank/DDBJ whole genome shotgun (WGS) entry which is preliminary data.</text>
</comment>
<reference evidence="8 9" key="1">
    <citation type="submission" date="2020-04" db="EMBL/GenBank/DDBJ databases">
        <title>Perkinsus olseni comparative genomics.</title>
        <authorList>
            <person name="Bogema D.R."/>
        </authorList>
    </citation>
    <scope>NUCLEOTIDE SEQUENCE [LARGE SCALE GENOMIC DNA]</scope>
    <source>
        <strain evidence="8">00978-12</strain>
    </source>
</reference>
<keyword evidence="2" id="KW-0227">DNA damage</keyword>
<evidence type="ECO:0000256" key="2">
    <source>
        <dbReference type="ARBA" id="ARBA00022763"/>
    </source>
</evidence>
<protein>
    <submittedName>
        <fullName evidence="8">Endonuclease III-like protein 1</fullName>
    </submittedName>
</protein>
<dbReference type="OrthoDB" id="2099276at2759"/>
<proteinExistence type="inferred from homology"/>
<feature type="region of interest" description="Disordered" evidence="6">
    <location>
        <begin position="1"/>
        <end position="51"/>
    </location>
</feature>
<dbReference type="EMBL" id="JABANP010000125">
    <property type="protein sequence ID" value="KAF4689417.1"/>
    <property type="molecule type" value="Genomic_DNA"/>
</dbReference>
<dbReference type="FunFam" id="1.10.340.30:FF:000001">
    <property type="entry name" value="Endonuclease III"/>
    <property type="match status" value="1"/>
</dbReference>
<gene>
    <name evidence="8" type="primary">NTHL1</name>
    <name evidence="8" type="ORF">FOZ60_001667</name>
</gene>
<accession>A0A7J6P0R5</accession>
<dbReference type="GO" id="GO:0006285">
    <property type="term" value="P:base-excision repair, AP site formation"/>
    <property type="evidence" value="ECO:0007669"/>
    <property type="project" value="UniProtKB-ARBA"/>
</dbReference>
<feature type="domain" description="HhH-GPD" evidence="7">
    <location>
        <begin position="100"/>
        <end position="249"/>
    </location>
</feature>
<dbReference type="AlphaFoldDB" id="A0A7J6P0R5"/>
<evidence type="ECO:0000256" key="5">
    <source>
        <dbReference type="ARBA" id="ARBA00023295"/>
    </source>
</evidence>
<dbReference type="Gene3D" id="1.10.340.30">
    <property type="entry name" value="Hypothetical protein, domain 2"/>
    <property type="match status" value="1"/>
</dbReference>
<dbReference type="GO" id="GO:0005634">
    <property type="term" value="C:nucleus"/>
    <property type="evidence" value="ECO:0007669"/>
    <property type="project" value="TreeGrafter"/>
</dbReference>
<evidence type="ECO:0000256" key="4">
    <source>
        <dbReference type="ARBA" id="ARBA00023204"/>
    </source>
</evidence>
<sequence length="314" mass="34765">MRRSPRLLSIAPPTVPPGEGSKPAETKGGKADCEASEKGADAEGWPPMEKPRDFDEVWAIVTELRAIRDAPVDTMGCHMLTDSEAEPEDRRFQLLVAVMLSSQTKDQENAKAMHNLHAYLKGKGGLTRKNLAGMEEKELDAQIRGVGFHNTKTRNLIRVANLLEDRFHGKGRDRAMVTRPRKYYQVPDTMEGLLSLPGVGPKMAVLVMEVGHGRRDAETPEATRQQLEARLPVEVWPDVNLLLVGLGQMIQQRPFDLLQRCIKCTDPVAAFRLVGRIGGNLKVIDKATGDSILDVAEAAKCDEELLDYLKGRGR</sequence>
<dbReference type="PANTHER" id="PTHR43286:SF1">
    <property type="entry name" value="ENDONUCLEASE III-LIKE PROTEIN 1"/>
    <property type="match status" value="1"/>
</dbReference>
<dbReference type="InterPro" id="IPR011257">
    <property type="entry name" value="DNA_glycosylase"/>
</dbReference>
<dbReference type="SMART" id="SM00478">
    <property type="entry name" value="ENDO3c"/>
    <property type="match status" value="1"/>
</dbReference>
<evidence type="ECO:0000256" key="6">
    <source>
        <dbReference type="SAM" id="MobiDB-lite"/>
    </source>
</evidence>
<evidence type="ECO:0000313" key="9">
    <source>
        <dbReference type="Proteomes" id="UP000541610"/>
    </source>
</evidence>
<name>A0A7J6P0R5_PEROL</name>
<organism evidence="8 9">
    <name type="scientific">Perkinsus olseni</name>
    <name type="common">Perkinsus atlanticus</name>
    <dbReference type="NCBI Taxonomy" id="32597"/>
    <lineage>
        <taxon>Eukaryota</taxon>
        <taxon>Sar</taxon>
        <taxon>Alveolata</taxon>
        <taxon>Perkinsozoa</taxon>
        <taxon>Perkinsea</taxon>
        <taxon>Perkinsida</taxon>
        <taxon>Perkinsidae</taxon>
        <taxon>Perkinsus</taxon>
    </lineage>
</organism>